<gene>
    <name evidence="2" type="ORF">I2501_03660</name>
</gene>
<dbReference type="AlphaFoldDB" id="A0A931AYZ0"/>
<evidence type="ECO:0000313" key="3">
    <source>
        <dbReference type="Proteomes" id="UP000657385"/>
    </source>
</evidence>
<feature type="transmembrane region" description="Helical" evidence="1">
    <location>
        <begin position="129"/>
        <end position="150"/>
    </location>
</feature>
<dbReference type="Proteomes" id="UP000657385">
    <property type="component" value="Unassembled WGS sequence"/>
</dbReference>
<feature type="transmembrane region" description="Helical" evidence="1">
    <location>
        <begin position="12"/>
        <end position="33"/>
    </location>
</feature>
<protein>
    <submittedName>
        <fullName evidence="2">Uncharacterized protein</fullName>
    </submittedName>
</protein>
<keyword evidence="3" id="KW-1185">Reference proteome</keyword>
<dbReference type="RefSeq" id="WP_196192356.1">
    <property type="nucleotide sequence ID" value="NZ_JADPRT010000002.1"/>
</dbReference>
<dbReference type="EMBL" id="JADPRT010000002">
    <property type="protein sequence ID" value="MBF9067138.1"/>
    <property type="molecule type" value="Genomic_DNA"/>
</dbReference>
<keyword evidence="1" id="KW-0472">Membrane</keyword>
<proteinExistence type="predicted"/>
<keyword evidence="1" id="KW-0812">Transmembrane</keyword>
<evidence type="ECO:0000256" key="1">
    <source>
        <dbReference type="SAM" id="Phobius"/>
    </source>
</evidence>
<comment type="caution">
    <text evidence="2">The sequence shown here is derived from an EMBL/GenBank/DDBJ whole genome shotgun (WGS) entry which is preliminary data.</text>
</comment>
<feature type="transmembrane region" description="Helical" evidence="1">
    <location>
        <begin position="162"/>
        <end position="194"/>
    </location>
</feature>
<keyword evidence="1" id="KW-1133">Transmembrane helix</keyword>
<reference evidence="2" key="1">
    <citation type="submission" date="2020-11" db="EMBL/GenBank/DDBJ databases">
        <title>Isolation and identification of active actinomycetes.</title>
        <authorList>
            <person name="Yu B."/>
        </authorList>
    </citation>
    <scope>NUCLEOTIDE SEQUENCE</scope>
    <source>
        <strain evidence="2">NEAU-YB345</strain>
    </source>
</reference>
<accession>A0A931AYZ0</accession>
<name>A0A931AYZ0_9ACTN</name>
<sequence>MSARLGERSGSLAGSILGMGLAVVVAVVMWHMLVVTWEGFGAAAGIGGTQGHYTATSCESIDMGSGDNSSTAWRCVGTFRSDDGRVVRTGVTLPDSGAQVGVPTRMIDTNGEFILPGHTSVFWQFLEMAFWWVLGFGVLAVLFGFGMSGIENAGGGALVGTWYALCSGACRGTAVLAVAGLLLALPVGFVVSIVL</sequence>
<evidence type="ECO:0000313" key="2">
    <source>
        <dbReference type="EMBL" id="MBF9067138.1"/>
    </source>
</evidence>
<organism evidence="2 3">
    <name type="scientific">Streptacidiphilus fuscans</name>
    <dbReference type="NCBI Taxonomy" id="2789292"/>
    <lineage>
        <taxon>Bacteria</taxon>
        <taxon>Bacillati</taxon>
        <taxon>Actinomycetota</taxon>
        <taxon>Actinomycetes</taxon>
        <taxon>Kitasatosporales</taxon>
        <taxon>Streptomycetaceae</taxon>
        <taxon>Streptacidiphilus</taxon>
    </lineage>
</organism>